<dbReference type="Gene3D" id="3.40.30.10">
    <property type="entry name" value="Glutaredoxin"/>
    <property type="match status" value="1"/>
</dbReference>
<protein>
    <submittedName>
        <fullName evidence="6">Dehydroascorbate reductase</fullName>
    </submittedName>
</protein>
<dbReference type="Proteomes" id="UP000247498">
    <property type="component" value="Unassembled WGS sequence"/>
</dbReference>
<feature type="region of interest" description="Disordered" evidence="4">
    <location>
        <begin position="1"/>
        <end position="22"/>
    </location>
</feature>
<evidence type="ECO:0000256" key="1">
    <source>
        <dbReference type="ARBA" id="ARBA00022679"/>
    </source>
</evidence>
<sequence length="232" mass="25347">MQAPIIAPSSARLAKSNSKPFGPRLRAAPRARAVSVMAKLNVYVKGDPKTNTLLDCPFCHRVLLTLETKGAPYDVSYVDFDDKPKWLVDEFEGKVPVIQDGDTKMATAPEAAGKILPAFRGWLMASPAEETEKKAAFLAALDALDAALAAAPGPLFGGERMDSTDAALAPKLYHALTALKHWKGFNIYALPADKYPAIKKYRLALAELEAWKKVDYGTEAIIKGWERHMKGH</sequence>
<dbReference type="InterPro" id="IPR036282">
    <property type="entry name" value="Glutathione-S-Trfase_C_sf"/>
</dbReference>
<dbReference type="AlphaFoldDB" id="A0A2V0PE81"/>
<dbReference type="GO" id="GO:0045174">
    <property type="term" value="F:glutathione dehydrogenase (ascorbate) activity"/>
    <property type="evidence" value="ECO:0007669"/>
    <property type="project" value="UniProtKB-EC"/>
</dbReference>
<evidence type="ECO:0000256" key="4">
    <source>
        <dbReference type="SAM" id="MobiDB-lite"/>
    </source>
</evidence>
<keyword evidence="1" id="KW-0808">Transferase</keyword>
<feature type="domain" description="GST N-terminal" evidence="5">
    <location>
        <begin position="56"/>
        <end position="104"/>
    </location>
</feature>
<dbReference type="InterPro" id="IPR044627">
    <property type="entry name" value="DHAR1/2/3/4"/>
</dbReference>
<dbReference type="OrthoDB" id="1935530at2759"/>
<reference evidence="6 7" key="1">
    <citation type="journal article" date="2018" name="Sci. Rep.">
        <title>Raphidocelis subcapitata (=Pseudokirchneriella subcapitata) provides an insight into genome evolution and environmental adaptations in the Sphaeropleales.</title>
        <authorList>
            <person name="Suzuki S."/>
            <person name="Yamaguchi H."/>
            <person name="Nakajima N."/>
            <person name="Kawachi M."/>
        </authorList>
    </citation>
    <scope>NUCLEOTIDE SEQUENCE [LARGE SCALE GENOMIC DNA]</scope>
    <source>
        <strain evidence="6 7">NIES-35</strain>
    </source>
</reference>
<dbReference type="InterPro" id="IPR004045">
    <property type="entry name" value="Glutathione_S-Trfase_N"/>
</dbReference>
<comment type="catalytic activity">
    <reaction evidence="3">
        <text>L-dehydroascorbate + 2 glutathione = glutathione disulfide + L-ascorbate</text>
        <dbReference type="Rhea" id="RHEA:24424"/>
        <dbReference type="ChEBI" id="CHEBI:38290"/>
        <dbReference type="ChEBI" id="CHEBI:57925"/>
        <dbReference type="ChEBI" id="CHEBI:58297"/>
        <dbReference type="ChEBI" id="CHEBI:58539"/>
        <dbReference type="EC" id="1.8.5.1"/>
    </reaction>
</comment>
<name>A0A2V0PE81_9CHLO</name>
<keyword evidence="7" id="KW-1185">Reference proteome</keyword>
<dbReference type="STRING" id="307507.A0A2V0PE81"/>
<evidence type="ECO:0000256" key="3">
    <source>
        <dbReference type="ARBA" id="ARBA00049544"/>
    </source>
</evidence>
<dbReference type="Pfam" id="PF13410">
    <property type="entry name" value="GST_C_2"/>
    <property type="match status" value="1"/>
</dbReference>
<dbReference type="FunCoup" id="A0A2V0PE81">
    <property type="interactions" value="1237"/>
</dbReference>
<dbReference type="SUPFAM" id="SSF52833">
    <property type="entry name" value="Thioredoxin-like"/>
    <property type="match status" value="1"/>
</dbReference>
<proteinExistence type="inferred from homology"/>
<evidence type="ECO:0000256" key="2">
    <source>
        <dbReference type="ARBA" id="ARBA00024194"/>
    </source>
</evidence>
<dbReference type="Gene3D" id="1.20.1050.10">
    <property type="match status" value="1"/>
</dbReference>
<dbReference type="EMBL" id="BDRX01000076">
    <property type="protein sequence ID" value="GBF96200.1"/>
    <property type="molecule type" value="Genomic_DNA"/>
</dbReference>
<dbReference type="Pfam" id="PF13409">
    <property type="entry name" value="GST_N_2"/>
    <property type="match status" value="1"/>
</dbReference>
<evidence type="ECO:0000313" key="6">
    <source>
        <dbReference type="EMBL" id="GBF96200.1"/>
    </source>
</evidence>
<organism evidence="6 7">
    <name type="scientific">Raphidocelis subcapitata</name>
    <dbReference type="NCBI Taxonomy" id="307507"/>
    <lineage>
        <taxon>Eukaryota</taxon>
        <taxon>Viridiplantae</taxon>
        <taxon>Chlorophyta</taxon>
        <taxon>core chlorophytes</taxon>
        <taxon>Chlorophyceae</taxon>
        <taxon>CS clade</taxon>
        <taxon>Sphaeropleales</taxon>
        <taxon>Selenastraceae</taxon>
        <taxon>Raphidocelis</taxon>
    </lineage>
</organism>
<comment type="caution">
    <text evidence="6">The sequence shown here is derived from an EMBL/GenBank/DDBJ whole genome shotgun (WGS) entry which is preliminary data.</text>
</comment>
<dbReference type="InParanoid" id="A0A2V0PE81"/>
<dbReference type="CDD" id="cd00570">
    <property type="entry name" value="GST_N_family"/>
    <property type="match status" value="1"/>
</dbReference>
<evidence type="ECO:0000313" key="7">
    <source>
        <dbReference type="Proteomes" id="UP000247498"/>
    </source>
</evidence>
<evidence type="ECO:0000259" key="5">
    <source>
        <dbReference type="Pfam" id="PF13409"/>
    </source>
</evidence>
<dbReference type="InterPro" id="IPR036249">
    <property type="entry name" value="Thioredoxin-like_sf"/>
</dbReference>
<dbReference type="PANTHER" id="PTHR44420">
    <property type="entry name" value="GLUTATHIONE S-TRANSFERASE DHAR2-RELATED"/>
    <property type="match status" value="1"/>
</dbReference>
<dbReference type="GO" id="GO:0033355">
    <property type="term" value="P:ascorbate glutathione cycle"/>
    <property type="evidence" value="ECO:0007669"/>
    <property type="project" value="InterPro"/>
</dbReference>
<comment type="similarity">
    <text evidence="2">Belongs to the GST superfamily. DHAR family.</text>
</comment>
<gene>
    <name evidence="6" type="ORF">Rsub_08745</name>
</gene>
<dbReference type="PANTHER" id="PTHR44420:SF2">
    <property type="entry name" value="GLUTATHIONE S-TRANSFERASE DHAR2-RELATED"/>
    <property type="match status" value="1"/>
</dbReference>
<dbReference type="GO" id="GO:0016740">
    <property type="term" value="F:transferase activity"/>
    <property type="evidence" value="ECO:0007669"/>
    <property type="project" value="UniProtKB-KW"/>
</dbReference>
<dbReference type="SUPFAM" id="SSF47616">
    <property type="entry name" value="GST C-terminal domain-like"/>
    <property type="match status" value="1"/>
</dbReference>
<accession>A0A2V0PE81</accession>